<dbReference type="AlphaFoldDB" id="A0A1L3I5A6"/>
<dbReference type="STRING" id="1844006.PhaeoP97_01878"/>
<dbReference type="OrthoDB" id="9907994at2"/>
<dbReference type="EMBL" id="CP016364">
    <property type="protein sequence ID" value="APG47289.1"/>
    <property type="molecule type" value="Genomic_DNA"/>
</dbReference>
<gene>
    <name evidence="1" type="ORF">PhaeoP97_01878</name>
</gene>
<evidence type="ECO:0000313" key="1">
    <source>
        <dbReference type="EMBL" id="APG47289.1"/>
    </source>
</evidence>
<proteinExistence type="predicted"/>
<organism evidence="1 2">
    <name type="scientific">Phaeobacter porticola</name>
    <dbReference type="NCBI Taxonomy" id="1844006"/>
    <lineage>
        <taxon>Bacteria</taxon>
        <taxon>Pseudomonadati</taxon>
        <taxon>Pseudomonadota</taxon>
        <taxon>Alphaproteobacteria</taxon>
        <taxon>Rhodobacterales</taxon>
        <taxon>Roseobacteraceae</taxon>
        <taxon>Phaeobacter</taxon>
    </lineage>
</organism>
<protein>
    <submittedName>
        <fullName evidence="1">Uncharacterized protein</fullName>
    </submittedName>
</protein>
<sequence>MTQPLYSLNGARPALPPAKLRLPNGRWRTAPYTEADLTAAGYAPAPARPAYDPATERLDWQDGNWALEPLPPRDPVYRPLTKLEAMTLFRHITGMDDAGELAMREDPAIKLLWMKWETDVPQSIRREHAVVGIFLDGLIAADYATTEHKAAMLAAWPQEG</sequence>
<dbReference type="RefSeq" id="WP_072504837.1">
    <property type="nucleotide sequence ID" value="NZ_CP016364.1"/>
</dbReference>
<name>A0A1L3I5A6_9RHOB</name>
<dbReference type="Proteomes" id="UP000183859">
    <property type="component" value="Chromosome"/>
</dbReference>
<keyword evidence="2" id="KW-1185">Reference proteome</keyword>
<dbReference type="KEGG" id="php:PhaeoP97_01878"/>
<reference evidence="2" key="1">
    <citation type="submission" date="2016-07" db="EMBL/GenBank/DDBJ databases">
        <title>Phaeobacter portensis sp. nov., a tropodithietic acid producing bacterium isolated from a German harbor.</title>
        <authorList>
            <person name="Freese H.M."/>
            <person name="Bunk B."/>
            <person name="Breider S."/>
            <person name="Brinkhoff T."/>
        </authorList>
    </citation>
    <scope>NUCLEOTIDE SEQUENCE [LARGE SCALE GENOMIC DNA]</scope>
    <source>
        <strain evidence="2">P97</strain>
    </source>
</reference>
<accession>A0A1L3I5A6</accession>
<evidence type="ECO:0000313" key="2">
    <source>
        <dbReference type="Proteomes" id="UP000183859"/>
    </source>
</evidence>